<dbReference type="Pfam" id="PF07731">
    <property type="entry name" value="Cu-oxidase_2"/>
    <property type="match status" value="1"/>
</dbReference>
<dbReference type="InterPro" id="IPR011706">
    <property type="entry name" value="Cu-oxidase_C"/>
</dbReference>
<dbReference type="InterPro" id="IPR011707">
    <property type="entry name" value="Cu-oxidase-like_N"/>
</dbReference>
<feature type="domain" description="Plastocyanin-like" evidence="8">
    <location>
        <begin position="88"/>
        <end position="202"/>
    </location>
</feature>
<keyword evidence="9" id="KW-0946">Virion</keyword>
<gene>
    <name evidence="9" type="ORF">SAMN05421810_102564</name>
</gene>
<dbReference type="OrthoDB" id="345021at2"/>
<dbReference type="CDD" id="cd13890">
    <property type="entry name" value="CuRO_3_CueO_FtsP"/>
    <property type="match status" value="1"/>
</dbReference>
<dbReference type="Pfam" id="PF00394">
    <property type="entry name" value="Cu-oxidase"/>
    <property type="match status" value="1"/>
</dbReference>
<feature type="region of interest" description="Disordered" evidence="4">
    <location>
        <begin position="31"/>
        <end position="53"/>
    </location>
</feature>
<evidence type="ECO:0000256" key="2">
    <source>
        <dbReference type="ARBA" id="ARBA00022723"/>
    </source>
</evidence>
<evidence type="ECO:0000313" key="9">
    <source>
        <dbReference type="EMBL" id="SFP43139.1"/>
    </source>
</evidence>
<sequence length="491" mass="53421">MNRRQLLLLGSMAGAVVAVPQLFSRTESANAIDGAHPGHPPPPRGAAVTASTGQAPSVAPFSVRMPVPPVARPVASRPDIDVYRIPIQRAEVDILPGFATSALTFAGHFVGPTIRARTGRRTYVTFANDADVPTNIHLHGGHVPPASDGHPMDLIDPGKWRHHDYPNRQRGATLWYHAHPHHVEAEHVYRGMHGFYLIEDPAEAELGLPGGEYDVPILVRDAEFDAKGQLVLWGHPANRTTILANGKPQPYFQVAARKYRFRFLNGANERTFTLSLGGTVMTQIASDGGLLPAPVPRTEFAFSPGERVEMVVDFSDYPPGTQLVLTDAAAGPVVRFDVTRKAADSSRVPTTLRALPALGSATVTRDVVLSFDLTSGNPTGLVNDKPFDPNRVDFQIKRGATEIWNVTNGDGNYGFPHNFHLHLVQFRVLDRGGRPPLPGDAGLKDTVAVPPGETVRVQATFATDYLGRYMYHCHFLEHSSVGMMAQMEIVP</sequence>
<evidence type="ECO:0000259" key="6">
    <source>
        <dbReference type="Pfam" id="PF00394"/>
    </source>
</evidence>
<keyword evidence="5" id="KW-0732">Signal</keyword>
<dbReference type="InterPro" id="IPR002355">
    <property type="entry name" value="Cu_oxidase_Cu_BS"/>
</dbReference>
<dbReference type="EMBL" id="FOWW01000002">
    <property type="protein sequence ID" value="SFP43139.1"/>
    <property type="molecule type" value="Genomic_DNA"/>
</dbReference>
<feature type="signal peptide" evidence="5">
    <location>
        <begin position="1"/>
        <end position="18"/>
    </location>
</feature>
<organism evidence="9 10">
    <name type="scientific">Amycolatopsis arida</name>
    <dbReference type="NCBI Taxonomy" id="587909"/>
    <lineage>
        <taxon>Bacteria</taxon>
        <taxon>Bacillati</taxon>
        <taxon>Actinomycetota</taxon>
        <taxon>Actinomycetes</taxon>
        <taxon>Pseudonocardiales</taxon>
        <taxon>Pseudonocardiaceae</taxon>
        <taxon>Amycolatopsis</taxon>
    </lineage>
</organism>
<protein>
    <submittedName>
        <fullName evidence="9">Multicopper oxidase with three cupredoxin domains (Includes cell division protein FtsP and spore coat protein CotA)</fullName>
    </submittedName>
</protein>
<feature type="domain" description="Plastocyanin-like" evidence="7">
    <location>
        <begin position="370"/>
        <end position="489"/>
    </location>
</feature>
<evidence type="ECO:0000256" key="5">
    <source>
        <dbReference type="SAM" id="SignalP"/>
    </source>
</evidence>
<feature type="chain" id="PRO_5039449755" evidence="5">
    <location>
        <begin position="19"/>
        <end position="491"/>
    </location>
</feature>
<evidence type="ECO:0000259" key="8">
    <source>
        <dbReference type="Pfam" id="PF07732"/>
    </source>
</evidence>
<dbReference type="STRING" id="587909.SAMN05421810_102564"/>
<evidence type="ECO:0000259" key="7">
    <source>
        <dbReference type="Pfam" id="PF07731"/>
    </source>
</evidence>
<dbReference type="PANTHER" id="PTHR48267:SF1">
    <property type="entry name" value="BILIRUBIN OXIDASE"/>
    <property type="match status" value="1"/>
</dbReference>
<keyword evidence="9" id="KW-0132">Cell division</keyword>
<dbReference type="InterPro" id="IPR001117">
    <property type="entry name" value="Cu-oxidase_2nd"/>
</dbReference>
<dbReference type="PANTHER" id="PTHR48267">
    <property type="entry name" value="CUPREDOXIN SUPERFAMILY PROTEIN"/>
    <property type="match status" value="1"/>
</dbReference>
<dbReference type="GO" id="GO:0016491">
    <property type="term" value="F:oxidoreductase activity"/>
    <property type="evidence" value="ECO:0007669"/>
    <property type="project" value="UniProtKB-KW"/>
</dbReference>
<keyword evidence="2" id="KW-0479">Metal-binding</keyword>
<evidence type="ECO:0000313" key="10">
    <source>
        <dbReference type="Proteomes" id="UP000198727"/>
    </source>
</evidence>
<keyword evidence="3" id="KW-0560">Oxidoreductase</keyword>
<dbReference type="SUPFAM" id="SSF49503">
    <property type="entry name" value="Cupredoxins"/>
    <property type="match status" value="3"/>
</dbReference>
<feature type="domain" description="Plastocyanin-like" evidence="6">
    <location>
        <begin position="241"/>
        <end position="321"/>
    </location>
</feature>
<evidence type="ECO:0000256" key="1">
    <source>
        <dbReference type="ARBA" id="ARBA00010609"/>
    </source>
</evidence>
<dbReference type="Pfam" id="PF07732">
    <property type="entry name" value="Cu-oxidase_3"/>
    <property type="match status" value="1"/>
</dbReference>
<accession>A0A1I5QA32</accession>
<dbReference type="GO" id="GO:0051301">
    <property type="term" value="P:cell division"/>
    <property type="evidence" value="ECO:0007669"/>
    <property type="project" value="UniProtKB-KW"/>
</dbReference>
<evidence type="ECO:0000256" key="3">
    <source>
        <dbReference type="ARBA" id="ARBA00023002"/>
    </source>
</evidence>
<evidence type="ECO:0000256" key="4">
    <source>
        <dbReference type="SAM" id="MobiDB-lite"/>
    </source>
</evidence>
<dbReference type="AlphaFoldDB" id="A0A1I5QA32"/>
<dbReference type="Proteomes" id="UP000198727">
    <property type="component" value="Unassembled WGS sequence"/>
</dbReference>
<dbReference type="Gene3D" id="2.60.40.420">
    <property type="entry name" value="Cupredoxins - blue copper proteins"/>
    <property type="match status" value="3"/>
</dbReference>
<comment type="similarity">
    <text evidence="1">Belongs to the multicopper oxidase family.</text>
</comment>
<reference evidence="10" key="1">
    <citation type="submission" date="2016-10" db="EMBL/GenBank/DDBJ databases">
        <authorList>
            <person name="Varghese N."/>
            <person name="Submissions S."/>
        </authorList>
    </citation>
    <scope>NUCLEOTIDE SEQUENCE [LARGE SCALE GENOMIC DNA]</scope>
    <source>
        <strain evidence="10">CGMCC 4.5579</strain>
    </source>
</reference>
<dbReference type="InterPro" id="IPR045087">
    <property type="entry name" value="Cu-oxidase_fam"/>
</dbReference>
<keyword evidence="9" id="KW-0167">Capsid protein</keyword>
<dbReference type="InterPro" id="IPR008972">
    <property type="entry name" value="Cupredoxin"/>
</dbReference>
<proteinExistence type="inferred from homology"/>
<dbReference type="GO" id="GO:0005507">
    <property type="term" value="F:copper ion binding"/>
    <property type="evidence" value="ECO:0007669"/>
    <property type="project" value="InterPro"/>
</dbReference>
<keyword evidence="9" id="KW-0131">Cell cycle</keyword>
<keyword evidence="10" id="KW-1185">Reference proteome</keyword>
<dbReference type="PROSITE" id="PS00080">
    <property type="entry name" value="MULTICOPPER_OXIDASE2"/>
    <property type="match status" value="1"/>
</dbReference>
<name>A0A1I5QA32_9PSEU</name>